<feature type="repeat" description="WD" evidence="3">
    <location>
        <begin position="246"/>
        <end position="281"/>
    </location>
</feature>
<dbReference type="Proteomes" id="UP001295423">
    <property type="component" value="Unassembled WGS sequence"/>
</dbReference>
<dbReference type="SMART" id="SM00320">
    <property type="entry name" value="WD40"/>
    <property type="match status" value="5"/>
</dbReference>
<evidence type="ECO:0000256" key="2">
    <source>
        <dbReference type="ARBA" id="ARBA00022737"/>
    </source>
</evidence>
<evidence type="ECO:0000313" key="5">
    <source>
        <dbReference type="Proteomes" id="UP001295423"/>
    </source>
</evidence>
<gene>
    <name evidence="4" type="ORF">CYCCA115_LOCUS19715</name>
</gene>
<dbReference type="AlphaFoldDB" id="A0AAD2G4Q0"/>
<keyword evidence="5" id="KW-1185">Reference proteome</keyword>
<evidence type="ECO:0000256" key="1">
    <source>
        <dbReference type="ARBA" id="ARBA00022574"/>
    </source>
</evidence>
<dbReference type="Gene3D" id="2.130.10.10">
    <property type="entry name" value="YVTN repeat-like/Quinoprotein amine dehydrogenase"/>
    <property type="match status" value="1"/>
</dbReference>
<organism evidence="4 5">
    <name type="scientific">Cylindrotheca closterium</name>
    <dbReference type="NCBI Taxonomy" id="2856"/>
    <lineage>
        <taxon>Eukaryota</taxon>
        <taxon>Sar</taxon>
        <taxon>Stramenopiles</taxon>
        <taxon>Ochrophyta</taxon>
        <taxon>Bacillariophyta</taxon>
        <taxon>Bacillariophyceae</taxon>
        <taxon>Bacillariophycidae</taxon>
        <taxon>Bacillariales</taxon>
        <taxon>Bacillariaceae</taxon>
        <taxon>Cylindrotheca</taxon>
    </lineage>
</organism>
<dbReference type="PROSITE" id="PS50082">
    <property type="entry name" value="WD_REPEATS_2"/>
    <property type="match status" value="1"/>
</dbReference>
<dbReference type="InterPro" id="IPR015943">
    <property type="entry name" value="WD40/YVTN_repeat-like_dom_sf"/>
</dbReference>
<proteinExistence type="predicted"/>
<dbReference type="InterPro" id="IPR036322">
    <property type="entry name" value="WD40_repeat_dom_sf"/>
</dbReference>
<sequence length="336" mass="36474">MAQTADSKSLAKVADGISSLSYLPKEKSSLLASTCWDGSVRLHDTAADNPAVMVHQMDSGPLLSLATPESTCAIATGGLDGSIRLLDIASTTSRLVGRHVESGAACSCLQSMGGENESLLVSASWSKKMVLWDIRSASSVFETDLPGKAFAMDVDQSHQRVVVATSGRRNCFFDIRGGKSDLVLDRESSLKFQTRCVKFFPEGIGIALGSVEGRVGIEFLDEFGIAAPMKRYAFKCHRVNDTVYPVNCITFHPRFRSSFVTGGCDGALFIWDGMNKKKLTTISSFPTSISSVAFNWDGTELAVASSYTFEEGDRDHPQDEILVRKVLDSECQPKRK</sequence>
<dbReference type="InterPro" id="IPR001680">
    <property type="entry name" value="WD40_rpt"/>
</dbReference>
<keyword evidence="1 3" id="KW-0853">WD repeat</keyword>
<dbReference type="SUPFAM" id="SSF50978">
    <property type="entry name" value="WD40 repeat-like"/>
    <property type="match status" value="1"/>
</dbReference>
<dbReference type="EMBL" id="CAKOGP040002106">
    <property type="protein sequence ID" value="CAJ1962495.1"/>
    <property type="molecule type" value="Genomic_DNA"/>
</dbReference>
<accession>A0AAD2G4Q0</accession>
<evidence type="ECO:0008006" key="6">
    <source>
        <dbReference type="Google" id="ProtNLM"/>
    </source>
</evidence>
<reference evidence="4" key="1">
    <citation type="submission" date="2023-08" db="EMBL/GenBank/DDBJ databases">
        <authorList>
            <person name="Audoor S."/>
            <person name="Bilcke G."/>
        </authorList>
    </citation>
    <scope>NUCLEOTIDE SEQUENCE</scope>
</reference>
<name>A0AAD2G4Q0_9STRA</name>
<comment type="caution">
    <text evidence="4">The sequence shown here is derived from an EMBL/GenBank/DDBJ whole genome shotgun (WGS) entry which is preliminary data.</text>
</comment>
<evidence type="ECO:0000313" key="4">
    <source>
        <dbReference type="EMBL" id="CAJ1962495.1"/>
    </source>
</evidence>
<evidence type="ECO:0000256" key="3">
    <source>
        <dbReference type="PROSITE-ProRule" id="PRU00221"/>
    </source>
</evidence>
<dbReference type="Pfam" id="PF00400">
    <property type="entry name" value="WD40"/>
    <property type="match status" value="2"/>
</dbReference>
<keyword evidence="2" id="KW-0677">Repeat</keyword>
<dbReference type="PANTHER" id="PTHR10971">
    <property type="entry name" value="MRNA EXPORT FACTOR AND BUB3"/>
    <property type="match status" value="1"/>
</dbReference>
<protein>
    <recommendedName>
        <fullName evidence="6">Mitotic checkpoint protein bub3</fullName>
    </recommendedName>
</protein>